<feature type="region of interest" description="Disordered" evidence="1">
    <location>
        <begin position="741"/>
        <end position="920"/>
    </location>
</feature>
<dbReference type="Proteomes" id="UP000308652">
    <property type="component" value="Unassembled WGS sequence"/>
</dbReference>
<feature type="region of interest" description="Disordered" evidence="1">
    <location>
        <begin position="543"/>
        <end position="599"/>
    </location>
</feature>
<evidence type="ECO:0000313" key="3">
    <source>
        <dbReference type="Proteomes" id="UP000308652"/>
    </source>
</evidence>
<proteinExistence type="predicted"/>
<dbReference type="AlphaFoldDB" id="A0A5C3MBW6"/>
<feature type="compositionally biased region" description="Low complexity" evidence="1">
    <location>
        <begin position="288"/>
        <end position="311"/>
    </location>
</feature>
<feature type="compositionally biased region" description="Low complexity" evidence="1">
    <location>
        <begin position="321"/>
        <end position="372"/>
    </location>
</feature>
<reference evidence="2 3" key="1">
    <citation type="journal article" date="2019" name="Nat. Ecol. Evol.">
        <title>Megaphylogeny resolves global patterns of mushroom evolution.</title>
        <authorList>
            <person name="Varga T."/>
            <person name="Krizsan K."/>
            <person name="Foldi C."/>
            <person name="Dima B."/>
            <person name="Sanchez-Garcia M."/>
            <person name="Sanchez-Ramirez S."/>
            <person name="Szollosi G.J."/>
            <person name="Szarkandi J.G."/>
            <person name="Papp V."/>
            <person name="Albert L."/>
            <person name="Andreopoulos W."/>
            <person name="Angelini C."/>
            <person name="Antonin V."/>
            <person name="Barry K.W."/>
            <person name="Bougher N.L."/>
            <person name="Buchanan P."/>
            <person name="Buyck B."/>
            <person name="Bense V."/>
            <person name="Catcheside P."/>
            <person name="Chovatia M."/>
            <person name="Cooper J."/>
            <person name="Damon W."/>
            <person name="Desjardin D."/>
            <person name="Finy P."/>
            <person name="Geml J."/>
            <person name="Haridas S."/>
            <person name="Hughes K."/>
            <person name="Justo A."/>
            <person name="Karasinski D."/>
            <person name="Kautmanova I."/>
            <person name="Kiss B."/>
            <person name="Kocsube S."/>
            <person name="Kotiranta H."/>
            <person name="LaButti K.M."/>
            <person name="Lechner B.E."/>
            <person name="Liimatainen K."/>
            <person name="Lipzen A."/>
            <person name="Lukacs Z."/>
            <person name="Mihaltcheva S."/>
            <person name="Morgado L.N."/>
            <person name="Niskanen T."/>
            <person name="Noordeloos M.E."/>
            <person name="Ohm R.A."/>
            <person name="Ortiz-Santana B."/>
            <person name="Ovrebo C."/>
            <person name="Racz N."/>
            <person name="Riley R."/>
            <person name="Savchenko A."/>
            <person name="Shiryaev A."/>
            <person name="Soop K."/>
            <person name="Spirin V."/>
            <person name="Szebenyi C."/>
            <person name="Tomsovsky M."/>
            <person name="Tulloss R.E."/>
            <person name="Uehling J."/>
            <person name="Grigoriev I.V."/>
            <person name="Vagvolgyi C."/>
            <person name="Papp T."/>
            <person name="Martin F.M."/>
            <person name="Miettinen O."/>
            <person name="Hibbett D.S."/>
            <person name="Nagy L.G."/>
        </authorList>
    </citation>
    <scope>NUCLEOTIDE SEQUENCE [LARGE SCALE GENOMIC DNA]</scope>
    <source>
        <strain evidence="2 3">CBS 166.37</strain>
    </source>
</reference>
<feature type="compositionally biased region" description="Low complexity" evidence="1">
    <location>
        <begin position="242"/>
        <end position="253"/>
    </location>
</feature>
<feature type="compositionally biased region" description="Basic and acidic residues" evidence="1">
    <location>
        <begin position="677"/>
        <end position="686"/>
    </location>
</feature>
<protein>
    <submittedName>
        <fullName evidence="2">Uncharacterized protein</fullName>
    </submittedName>
</protein>
<feature type="compositionally biased region" description="Polar residues" evidence="1">
    <location>
        <begin position="850"/>
        <end position="861"/>
    </location>
</feature>
<gene>
    <name evidence="2" type="ORF">BDQ12DRAFT_722968</name>
</gene>
<dbReference type="GO" id="GO:0030036">
    <property type="term" value="P:actin cytoskeleton organization"/>
    <property type="evidence" value="ECO:0007669"/>
    <property type="project" value="TreeGrafter"/>
</dbReference>
<feature type="region of interest" description="Disordered" evidence="1">
    <location>
        <begin position="91"/>
        <end position="114"/>
    </location>
</feature>
<dbReference type="GO" id="GO:0003779">
    <property type="term" value="F:actin binding"/>
    <property type="evidence" value="ECO:0007669"/>
    <property type="project" value="TreeGrafter"/>
</dbReference>
<feature type="compositionally biased region" description="Basic and acidic residues" evidence="1">
    <location>
        <begin position="741"/>
        <end position="765"/>
    </location>
</feature>
<dbReference type="PANTHER" id="PTHR12751">
    <property type="entry name" value="PHOSPHATASE AND ACTIN REGULATOR PHACTR"/>
    <property type="match status" value="1"/>
</dbReference>
<feature type="region of interest" description="Disordered" evidence="1">
    <location>
        <begin position="642"/>
        <end position="718"/>
    </location>
</feature>
<sequence length="987" mass="105204">MAVLAPSDWTYPHRDSAMDLPSNPRQRSSPANDHSASPSPASLHQQQMQSMHSPPQQPLQQPAYTYPVQQQPQGSWTPSIAAAPFYPSFYQNHQQQQSPQAYPSPIPQQPPYFDPANAQLAQWAYQQMMFNAQHGFPPMAPPHHSPPQRSGSNPPGSNDYFSQNQIPSPFNSFPSGTPPPHTHRGGATDHQQQGQQNGQYSGFHPYRRPNNRQTSQHTPDGNDWRSGAAHVPHPPYARPEASGSSSSVNSTNSQRQRTNSNQSAHSGHNVPSPNSSVRNRANGSPGVSAPTSARSSPASTSSSTSTSNSSPLRMPHHRNGSSSSSASAASSTRPSPLSPSVATTSTSPAATSASSAASSSTNPRPSRPSPLSQGNFTASEKRMSRDDSDLAAMLDPTPSASMLRSGGLKGRLRRALSFNAAQALKEEETDDDESIKASALNGASSSKLKAKAPPAIDSSVGKVGAAGIQSPDSAIDDAASTATVQIKKKGRAASLFNSRLNASTDNISLSSTVSSASVMIRKLGSMGKLARRNSLAGITSLFKDKDKDKDKDGEAKDKKGKKKDKEKKSAKGEASVASVSHVTAELDRSSSGDWNVGGDMNGLSPAAKLARQHTLKSNAEAAAKAKAQQEAQAAVAAAGVSTVNGSGVNGAGVPTWDRNTATRQGSVSPVKGGGVRVNEDGTRVFVEDDDDESDDGHYGTQQAGQSFHTDGWDDDEDWDVDVEADAEEDLTIRVGMERSSLDDGAHHEENEAWAVDVRRSVERTRKPAKGILKYAGSYDQQTYIAEQPNPNRVRSNSYNSHPSHSELGPLARMPSPDPDHIDGLHRHGSHSSHGQNQDTVVPSIPPLAFESSSPLAMSPTSPKELPDTPTQTTHSHGASGPQPPEKGSIFQHPNLNSSAPVLSSITSSAPTMTHRSATSPSKRLAFASNLSVYDTFSASVYDRRSEPATWSRLTPALAQRIKEELNSYKMEEMEVHAASRIHTQFFV</sequence>
<feature type="compositionally biased region" description="Polar residues" evidence="1">
    <location>
        <begin position="699"/>
        <end position="708"/>
    </location>
</feature>
<accession>A0A5C3MBW6</accession>
<dbReference type="PANTHER" id="PTHR12751:SF18">
    <property type="entry name" value="PHOSPHATASE AND ACTIN REGULATOR 1"/>
    <property type="match status" value="1"/>
</dbReference>
<feature type="compositionally biased region" description="Basic and acidic residues" evidence="1">
    <location>
        <begin position="543"/>
        <end position="557"/>
    </location>
</feature>
<dbReference type="EMBL" id="ML213602">
    <property type="protein sequence ID" value="TFK38631.1"/>
    <property type="molecule type" value="Genomic_DNA"/>
</dbReference>
<feature type="region of interest" description="Disordered" evidence="1">
    <location>
        <begin position="134"/>
        <end position="407"/>
    </location>
</feature>
<feature type="compositionally biased region" description="Low complexity" evidence="1">
    <location>
        <begin position="43"/>
        <end position="62"/>
    </location>
</feature>
<dbReference type="STRING" id="68775.A0A5C3MBW6"/>
<feature type="compositionally biased region" description="Pro residues" evidence="1">
    <location>
        <begin position="102"/>
        <end position="113"/>
    </location>
</feature>
<feature type="compositionally biased region" description="Polar residues" evidence="1">
    <location>
        <begin position="254"/>
        <end position="282"/>
    </location>
</feature>
<dbReference type="OrthoDB" id="5563016at2759"/>
<feature type="region of interest" description="Disordered" evidence="1">
    <location>
        <begin position="1"/>
        <end position="62"/>
    </location>
</feature>
<feature type="compositionally biased region" description="Low complexity" evidence="1">
    <location>
        <begin position="91"/>
        <end position="101"/>
    </location>
</feature>
<keyword evidence="3" id="KW-1185">Reference proteome</keyword>
<feature type="compositionally biased region" description="Polar residues" evidence="1">
    <location>
        <begin position="891"/>
        <end position="920"/>
    </location>
</feature>
<feature type="compositionally biased region" description="Polar residues" evidence="1">
    <location>
        <begin position="23"/>
        <end position="42"/>
    </location>
</feature>
<evidence type="ECO:0000313" key="2">
    <source>
        <dbReference type="EMBL" id="TFK38631.1"/>
    </source>
</evidence>
<feature type="compositionally biased region" description="Basic and acidic residues" evidence="1">
    <location>
        <begin position="379"/>
        <end position="388"/>
    </location>
</feature>
<feature type="compositionally biased region" description="Polar residues" evidence="1">
    <location>
        <begin position="148"/>
        <end position="175"/>
    </location>
</feature>
<feature type="compositionally biased region" description="Polar residues" evidence="1">
    <location>
        <begin position="778"/>
        <end position="802"/>
    </location>
</feature>
<evidence type="ECO:0000256" key="1">
    <source>
        <dbReference type="SAM" id="MobiDB-lite"/>
    </source>
</evidence>
<name>A0A5C3MBW6_9AGAR</name>
<organism evidence="2 3">
    <name type="scientific">Crucibulum laeve</name>
    <dbReference type="NCBI Taxonomy" id="68775"/>
    <lineage>
        <taxon>Eukaryota</taxon>
        <taxon>Fungi</taxon>
        <taxon>Dikarya</taxon>
        <taxon>Basidiomycota</taxon>
        <taxon>Agaricomycotina</taxon>
        <taxon>Agaricomycetes</taxon>
        <taxon>Agaricomycetidae</taxon>
        <taxon>Agaricales</taxon>
        <taxon>Agaricineae</taxon>
        <taxon>Nidulariaceae</taxon>
        <taxon>Crucibulum</taxon>
    </lineage>
</organism>
<feature type="compositionally biased region" description="Polar residues" evidence="1">
    <location>
        <begin position="657"/>
        <end position="667"/>
    </location>
</feature>